<protein>
    <recommendedName>
        <fullName evidence="4">RNA pseudouridylate synthase</fullName>
    </recommendedName>
    <alternativeName>
        <fullName evidence="5">RNA-uridine isomerase</fullName>
    </alternativeName>
</protein>
<dbReference type="PANTHER" id="PTHR21600:SF83">
    <property type="entry name" value="PSEUDOURIDYLATE SYNTHASE RPUSD4, MITOCHONDRIAL"/>
    <property type="match status" value="1"/>
</dbReference>
<dbReference type="Proteomes" id="UP000019265">
    <property type="component" value="Chromosome"/>
</dbReference>
<evidence type="ECO:0000313" key="8">
    <source>
        <dbReference type="EMBL" id="AHI53510.1"/>
    </source>
</evidence>
<dbReference type="HOGENOM" id="CLU_016902_1_0_14"/>
<dbReference type="GO" id="GO:0009982">
    <property type="term" value="F:pseudouridine synthase activity"/>
    <property type="evidence" value="ECO:0007669"/>
    <property type="project" value="InterPro"/>
</dbReference>
<keyword evidence="3" id="KW-0413">Isomerase</keyword>
<proteinExistence type="inferred from homology"/>
<dbReference type="InterPro" id="IPR050188">
    <property type="entry name" value="RluA_PseudoU_synthase"/>
</dbReference>
<evidence type="ECO:0000256" key="4">
    <source>
        <dbReference type="ARBA" id="ARBA00031870"/>
    </source>
</evidence>
<dbReference type="GO" id="GO:0001522">
    <property type="term" value="P:pseudouridine synthesis"/>
    <property type="evidence" value="ECO:0007669"/>
    <property type="project" value="InterPro"/>
</dbReference>
<evidence type="ECO:0000256" key="6">
    <source>
        <dbReference type="PROSITE-ProRule" id="PRU00182"/>
    </source>
</evidence>
<name>W6A9E9_9MOLU</name>
<dbReference type="Gene3D" id="3.30.2350.10">
    <property type="entry name" value="Pseudouridine synthase"/>
    <property type="match status" value="1"/>
</dbReference>
<dbReference type="GO" id="GO:0003723">
    <property type="term" value="F:RNA binding"/>
    <property type="evidence" value="ECO:0007669"/>
    <property type="project" value="UniProtKB-KW"/>
</dbReference>
<dbReference type="InterPro" id="IPR006145">
    <property type="entry name" value="PsdUridine_synth_RsuA/RluA"/>
</dbReference>
<dbReference type="CDD" id="cd02869">
    <property type="entry name" value="PseudoU_synth_RluA_like"/>
    <property type="match status" value="1"/>
</dbReference>
<dbReference type="STRING" id="1276257.SSABA_v1c00980"/>
<evidence type="ECO:0000256" key="1">
    <source>
        <dbReference type="ARBA" id="ARBA00000073"/>
    </source>
</evidence>
<dbReference type="CDD" id="cd00165">
    <property type="entry name" value="S4"/>
    <property type="match status" value="1"/>
</dbReference>
<evidence type="ECO:0000256" key="5">
    <source>
        <dbReference type="ARBA" id="ARBA00033164"/>
    </source>
</evidence>
<dbReference type="OrthoDB" id="9807829at2"/>
<dbReference type="PROSITE" id="PS50889">
    <property type="entry name" value="S4"/>
    <property type="match status" value="1"/>
</dbReference>
<evidence type="ECO:0000259" key="7">
    <source>
        <dbReference type="Pfam" id="PF00849"/>
    </source>
</evidence>
<dbReference type="Gene3D" id="3.10.290.10">
    <property type="entry name" value="RNA-binding S4 domain"/>
    <property type="match status" value="1"/>
</dbReference>
<keyword evidence="9" id="KW-1185">Reference proteome</keyword>
<sequence>MKKIVIQKNDEGQSLFKFIKKSYSTTPLSVIYKWFRTGKIKVNNKKTKDQKFLLKSGDEVWIYDTNNSVIRDQFRREEFSDLQIVYEDSNLVIIDKPHNTEVHSPINNCLDNKVKSYLLEKQEYNPDQENSFMVSHVHRLDKLTRGLIIYAKNRQALEVLLLAIKDKQQIKKTYWAQLESDWSGEKRCDGWIKYNSDLQKAVYQENFKEGFKEASTVFSELIPNSSWVEVLLETGRKHQIRATLEFLRKPIKFDFRYGAKRKTSDKLIMLFAVELEFANLPEPLQYLNDVKISIKEKIKELYETI</sequence>
<dbReference type="GO" id="GO:0140098">
    <property type="term" value="F:catalytic activity, acting on RNA"/>
    <property type="evidence" value="ECO:0007669"/>
    <property type="project" value="UniProtKB-ARBA"/>
</dbReference>
<dbReference type="AlphaFoldDB" id="W6A9E9"/>
<reference evidence="8 9" key="1">
    <citation type="journal article" date="2014" name="Genome Biol. Evol.">
        <title>Molecular evolution of the substrate utilization strategies and putative virulence factors in mosquito-associated Spiroplasma species.</title>
        <authorList>
            <person name="Chang T.H."/>
            <person name="Lo W.S."/>
            <person name="Ku C."/>
            <person name="Chen L.L."/>
            <person name="Kuo C.H."/>
        </authorList>
    </citation>
    <scope>NUCLEOTIDE SEQUENCE [LARGE SCALE GENOMIC DNA]</scope>
    <source>
        <strain evidence="8">Ar-1343</strain>
    </source>
</reference>
<keyword evidence="6" id="KW-0694">RNA-binding</keyword>
<dbReference type="Pfam" id="PF00849">
    <property type="entry name" value="PseudoU_synth_2"/>
    <property type="match status" value="1"/>
</dbReference>
<dbReference type="KEGG" id="ssab:SSABA_v1c00980"/>
<dbReference type="InterPro" id="IPR020103">
    <property type="entry name" value="PsdUridine_synth_cat_dom_sf"/>
</dbReference>
<dbReference type="RefSeq" id="WP_025250650.1">
    <property type="nucleotide sequence ID" value="NZ_CP006934.1"/>
</dbReference>
<dbReference type="SUPFAM" id="SSF55120">
    <property type="entry name" value="Pseudouridine synthase"/>
    <property type="match status" value="1"/>
</dbReference>
<evidence type="ECO:0000256" key="3">
    <source>
        <dbReference type="ARBA" id="ARBA00023235"/>
    </source>
</evidence>
<feature type="domain" description="Pseudouridine synthase RsuA/RluA-like" evidence="7">
    <location>
        <begin position="90"/>
        <end position="245"/>
    </location>
</feature>
<dbReference type="PATRIC" id="fig|1276257.3.peg.100"/>
<evidence type="ECO:0000313" key="9">
    <source>
        <dbReference type="Proteomes" id="UP000019265"/>
    </source>
</evidence>
<dbReference type="eggNOG" id="COG0564">
    <property type="taxonomic scope" value="Bacteria"/>
</dbReference>
<gene>
    <name evidence="8" type="primary">rluC</name>
    <name evidence="8" type="ORF">SSABA_v1c00980</name>
</gene>
<accession>W6A9E9</accession>
<dbReference type="InterPro" id="IPR036986">
    <property type="entry name" value="S4_RNA-bd_sf"/>
</dbReference>
<dbReference type="EMBL" id="CP006934">
    <property type="protein sequence ID" value="AHI53510.1"/>
    <property type="molecule type" value="Genomic_DNA"/>
</dbReference>
<comment type="catalytic activity">
    <reaction evidence="1">
        <text>a uridine in RNA = a pseudouridine in RNA</text>
        <dbReference type="Rhea" id="RHEA:48348"/>
        <dbReference type="Rhea" id="RHEA-COMP:12068"/>
        <dbReference type="Rhea" id="RHEA-COMP:12069"/>
        <dbReference type="ChEBI" id="CHEBI:65314"/>
        <dbReference type="ChEBI" id="CHEBI:65315"/>
    </reaction>
</comment>
<evidence type="ECO:0000256" key="2">
    <source>
        <dbReference type="ARBA" id="ARBA00010876"/>
    </source>
</evidence>
<comment type="similarity">
    <text evidence="2">Belongs to the pseudouridine synthase RluA family.</text>
</comment>
<dbReference type="GO" id="GO:0006396">
    <property type="term" value="P:RNA processing"/>
    <property type="evidence" value="ECO:0007669"/>
    <property type="project" value="UniProtKB-ARBA"/>
</dbReference>
<organism evidence="8 9">
    <name type="scientific">Spiroplasma sabaudiense Ar-1343</name>
    <dbReference type="NCBI Taxonomy" id="1276257"/>
    <lineage>
        <taxon>Bacteria</taxon>
        <taxon>Bacillati</taxon>
        <taxon>Mycoplasmatota</taxon>
        <taxon>Mollicutes</taxon>
        <taxon>Entomoplasmatales</taxon>
        <taxon>Spiroplasmataceae</taxon>
        <taxon>Spiroplasma</taxon>
    </lineage>
</organism>
<dbReference type="PANTHER" id="PTHR21600">
    <property type="entry name" value="MITOCHONDRIAL RNA PSEUDOURIDINE SYNTHASE"/>
    <property type="match status" value="1"/>
</dbReference>